<evidence type="ECO:0000313" key="3">
    <source>
        <dbReference type="EMBL" id="MBA4542145.1"/>
    </source>
</evidence>
<name>A0A7W2AHG3_9BACL</name>
<dbReference type="AlphaFoldDB" id="A0A7W2AHG3"/>
<gene>
    <name evidence="3" type="ORF">H1164_04425</name>
</gene>
<evidence type="ECO:0000259" key="2">
    <source>
        <dbReference type="Pfam" id="PF01935"/>
    </source>
</evidence>
<dbReference type="Proteomes" id="UP000530514">
    <property type="component" value="Unassembled WGS sequence"/>
</dbReference>
<reference evidence="3 4" key="1">
    <citation type="submission" date="2020-07" db="EMBL/GenBank/DDBJ databases">
        <authorList>
            <person name="Feng H."/>
        </authorList>
    </citation>
    <scope>NUCLEOTIDE SEQUENCE [LARGE SCALE GENOMIC DNA]</scope>
    <source>
        <strain evidence="4">s-11</strain>
    </source>
</reference>
<evidence type="ECO:0000313" key="4">
    <source>
        <dbReference type="Proteomes" id="UP000530514"/>
    </source>
</evidence>
<keyword evidence="3" id="KW-0547">Nucleotide-binding</keyword>
<keyword evidence="4" id="KW-1185">Reference proteome</keyword>
<organism evidence="3 4">
    <name type="scientific">Thermoactinomyces daqus</name>
    <dbReference type="NCBI Taxonomy" id="1329516"/>
    <lineage>
        <taxon>Bacteria</taxon>
        <taxon>Bacillati</taxon>
        <taxon>Bacillota</taxon>
        <taxon>Bacilli</taxon>
        <taxon>Bacillales</taxon>
        <taxon>Thermoactinomycetaceae</taxon>
        <taxon>Thermoactinomyces</taxon>
    </lineage>
</organism>
<dbReference type="Gene3D" id="3.40.50.300">
    <property type="entry name" value="P-loop containing nucleotide triphosphate hydrolases"/>
    <property type="match status" value="2"/>
</dbReference>
<dbReference type="SUPFAM" id="SSF52540">
    <property type="entry name" value="P-loop containing nucleoside triphosphate hydrolases"/>
    <property type="match status" value="1"/>
</dbReference>
<dbReference type="InterPro" id="IPR002789">
    <property type="entry name" value="HerA_central"/>
</dbReference>
<keyword evidence="1" id="KW-0812">Transmembrane</keyword>
<keyword evidence="3" id="KW-0067">ATP-binding</keyword>
<dbReference type="InterPro" id="IPR027417">
    <property type="entry name" value="P-loop_NTPase"/>
</dbReference>
<keyword evidence="1" id="KW-0472">Membrane</keyword>
<proteinExistence type="predicted"/>
<feature type="transmembrane region" description="Helical" evidence="1">
    <location>
        <begin position="21"/>
        <end position="42"/>
    </location>
</feature>
<feature type="domain" description="Helicase HerA central" evidence="2">
    <location>
        <begin position="429"/>
        <end position="677"/>
    </location>
</feature>
<accession>A0A7W2AHG3</accession>
<dbReference type="PANTHER" id="PTHR30121:SF6">
    <property type="entry name" value="SLR6007 PROTEIN"/>
    <property type="match status" value="1"/>
</dbReference>
<dbReference type="GO" id="GO:0005524">
    <property type="term" value="F:ATP binding"/>
    <property type="evidence" value="ECO:0007669"/>
    <property type="project" value="UniProtKB-KW"/>
</dbReference>
<dbReference type="OrthoDB" id="2985392at2"/>
<evidence type="ECO:0000256" key="1">
    <source>
        <dbReference type="SAM" id="Phobius"/>
    </source>
</evidence>
<keyword evidence="1" id="KW-1133">Transmembrane helix</keyword>
<dbReference type="Pfam" id="PF01935">
    <property type="entry name" value="DUF87"/>
    <property type="match status" value="1"/>
</dbReference>
<dbReference type="InterPro" id="IPR051162">
    <property type="entry name" value="T4SS_component"/>
</dbReference>
<dbReference type="EMBL" id="JACEIP010000004">
    <property type="protein sequence ID" value="MBA4542145.1"/>
    <property type="molecule type" value="Genomic_DNA"/>
</dbReference>
<dbReference type="RefSeq" id="WP_152568458.1">
    <property type="nucleotide sequence ID" value="NZ_JACEIP010000004.1"/>
</dbReference>
<sequence>MFPWNNVPKGGDDIFSKIAKWFFYLLVGFAVFIGVLYLWKLLANHFHEQNHAERATSAIGNLFSWLGTALLALLPILLILAILGLLALFGSQLFTRSHYRKRAEKGVKYLRILPADDTQLDLDKISELTRTFGGMIRPIRMRLKYGRPWFRLRFAIPPDSNEIGIYMAYPIDKENSVKDTLRSVYPSAELHDITYDQFPQPQKGGSGGHFIFQLGRSKGLPLASLQQTKQSQLGSILNCLRPGSYLDLQFAPVSWKELEERSEDAVDSLKNKRMKDMDPEERMRRVSLMQRLTGRELTFHVRLSLWSNSKNAVSVIRSTAESVETAMKYDGSIRFIRHDWWNPLSDANLIPIPFPFTIMTWTCDEIANLFHLPPANHYIYQEPKEEGPDARGFIVHLQANQRSLKADELNEGVLIGKVHHPLEKRELRVSYDQLSKHFILTGASGMGKSSLAVEMIQSILDEWFEDPEQNPGFTIIDPAREIIPIIENRLRIAERFGVKIPREKIHHFNLSHDTTHVPALNLFHRVKNLPTNQIAQQIATVLVTREEDEEALMRTKRLMGMAVQSLLEDNQTHTILGVDDLFRNRDFRRKVVGNVQDPYVKRFWVNVDENELKKEAEPVLDRVERILQNPTLRRLFCQKEMSLDIRKYMEEGHIVLVDMYGLKDFDLRVTAGHLLNQYYQVARTRPTGSKFHLMLIDEAHMVQIPLITEILMEDRKYSFGIGLITREIDQFEDEQLMQAIRSNIGMVLSCGQTEGSDEVESLTRKHVKALFVERLPVRHAAVYIRTKRRQRSDVTTCVVSNEPPYVYRIDGKKADHRTREKDEAMNWGLEWGLEIMQASDEVRPIESVDREIYDYMNENLNFDNLRDERDDRSQTAN</sequence>
<dbReference type="PANTHER" id="PTHR30121">
    <property type="entry name" value="UNCHARACTERIZED PROTEIN YJGR-RELATED"/>
    <property type="match status" value="1"/>
</dbReference>
<comment type="caution">
    <text evidence="3">The sequence shown here is derived from an EMBL/GenBank/DDBJ whole genome shotgun (WGS) entry which is preliminary data.</text>
</comment>
<protein>
    <submittedName>
        <fullName evidence="3">ATP-binding protein</fullName>
    </submittedName>
</protein>
<feature type="transmembrane region" description="Helical" evidence="1">
    <location>
        <begin position="62"/>
        <end position="95"/>
    </location>
</feature>